<gene>
    <name evidence="9" type="primary">phoU</name>
    <name evidence="9" type="ORF">F4Y42_05300</name>
</gene>
<feature type="domain" description="PhoU" evidence="8">
    <location>
        <begin position="123"/>
        <end position="208"/>
    </location>
</feature>
<accession>A0A6B0YPH7</accession>
<comment type="subunit">
    <text evidence="3 7">Homodimer.</text>
</comment>
<dbReference type="GO" id="GO:0005737">
    <property type="term" value="C:cytoplasm"/>
    <property type="evidence" value="ECO:0007669"/>
    <property type="project" value="UniProtKB-SubCell"/>
</dbReference>
<comment type="function">
    <text evidence="7">Plays a role in the regulation of phosphate uptake.</text>
</comment>
<keyword evidence="4 7" id="KW-0813">Transport</keyword>
<dbReference type="SUPFAM" id="SSF109755">
    <property type="entry name" value="PhoU-like"/>
    <property type="match status" value="1"/>
</dbReference>
<evidence type="ECO:0000256" key="6">
    <source>
        <dbReference type="ARBA" id="ARBA00022592"/>
    </source>
</evidence>
<dbReference type="EMBL" id="VXRG01000045">
    <property type="protein sequence ID" value="MXY92850.1"/>
    <property type="molecule type" value="Genomic_DNA"/>
</dbReference>
<keyword evidence="6 7" id="KW-0592">Phosphate transport</keyword>
<keyword evidence="5 7" id="KW-0963">Cytoplasm</keyword>
<evidence type="ECO:0000313" key="9">
    <source>
        <dbReference type="EMBL" id="MXY92850.1"/>
    </source>
</evidence>
<dbReference type="InterPro" id="IPR028366">
    <property type="entry name" value="PhoU"/>
</dbReference>
<name>A0A6B0YPH7_9CHLR</name>
<dbReference type="PANTHER" id="PTHR42930:SF3">
    <property type="entry name" value="PHOSPHATE-SPECIFIC TRANSPORT SYSTEM ACCESSORY PROTEIN PHOU"/>
    <property type="match status" value="1"/>
</dbReference>
<evidence type="ECO:0000256" key="2">
    <source>
        <dbReference type="ARBA" id="ARBA00008107"/>
    </source>
</evidence>
<proteinExistence type="inferred from homology"/>
<dbReference type="InterPro" id="IPR026022">
    <property type="entry name" value="PhoU_dom"/>
</dbReference>
<dbReference type="FunFam" id="1.20.58.220:FF:000004">
    <property type="entry name" value="Phosphate-specific transport system accessory protein PhoU"/>
    <property type="match status" value="1"/>
</dbReference>
<evidence type="ECO:0000256" key="3">
    <source>
        <dbReference type="ARBA" id="ARBA00011738"/>
    </source>
</evidence>
<dbReference type="NCBIfam" id="TIGR02135">
    <property type="entry name" value="phoU_full"/>
    <property type="match status" value="1"/>
</dbReference>
<dbReference type="PIRSF" id="PIRSF003107">
    <property type="entry name" value="PhoU"/>
    <property type="match status" value="1"/>
</dbReference>
<dbReference type="AlphaFoldDB" id="A0A6B0YPH7"/>
<evidence type="ECO:0000256" key="4">
    <source>
        <dbReference type="ARBA" id="ARBA00022448"/>
    </source>
</evidence>
<evidence type="ECO:0000256" key="1">
    <source>
        <dbReference type="ARBA" id="ARBA00004496"/>
    </source>
</evidence>
<dbReference type="Gene3D" id="1.20.58.220">
    <property type="entry name" value="Phosphate transport system protein phou homolog 2, domain 2"/>
    <property type="match status" value="1"/>
</dbReference>
<dbReference type="GO" id="GO:0030643">
    <property type="term" value="P:intracellular phosphate ion homeostasis"/>
    <property type="evidence" value="ECO:0007669"/>
    <property type="project" value="InterPro"/>
</dbReference>
<dbReference type="PANTHER" id="PTHR42930">
    <property type="entry name" value="PHOSPHATE-SPECIFIC TRANSPORT SYSTEM ACCESSORY PROTEIN PHOU"/>
    <property type="match status" value="1"/>
</dbReference>
<evidence type="ECO:0000256" key="5">
    <source>
        <dbReference type="ARBA" id="ARBA00022490"/>
    </source>
</evidence>
<dbReference type="GO" id="GO:0045936">
    <property type="term" value="P:negative regulation of phosphate metabolic process"/>
    <property type="evidence" value="ECO:0007669"/>
    <property type="project" value="InterPro"/>
</dbReference>
<evidence type="ECO:0000259" key="8">
    <source>
        <dbReference type="Pfam" id="PF01895"/>
    </source>
</evidence>
<protein>
    <recommendedName>
        <fullName evidence="7">Phosphate-specific transport system accessory protein PhoU</fullName>
    </recommendedName>
</protein>
<comment type="similarity">
    <text evidence="2 7">Belongs to the PhoU family.</text>
</comment>
<dbReference type="Pfam" id="PF01895">
    <property type="entry name" value="PhoU"/>
    <property type="match status" value="2"/>
</dbReference>
<comment type="subcellular location">
    <subcellularLocation>
        <location evidence="1 7">Cytoplasm</location>
    </subcellularLocation>
</comment>
<dbReference type="InterPro" id="IPR038078">
    <property type="entry name" value="PhoU-like_sf"/>
</dbReference>
<feature type="domain" description="PhoU" evidence="8">
    <location>
        <begin position="23"/>
        <end position="107"/>
    </location>
</feature>
<evidence type="ECO:0000256" key="7">
    <source>
        <dbReference type="PIRNR" id="PIRNR003107"/>
    </source>
</evidence>
<reference evidence="9" key="1">
    <citation type="submission" date="2019-09" db="EMBL/GenBank/DDBJ databases">
        <title>Characterisation of the sponge microbiome using genome-centric metagenomics.</title>
        <authorList>
            <person name="Engelberts J.P."/>
            <person name="Robbins S.J."/>
            <person name="De Goeij J.M."/>
            <person name="Aranda M."/>
            <person name="Bell S.C."/>
            <person name="Webster N.S."/>
        </authorList>
    </citation>
    <scope>NUCLEOTIDE SEQUENCE</scope>
    <source>
        <strain evidence="9">SB0664_bin_27</strain>
    </source>
</reference>
<comment type="caution">
    <text evidence="9">The sequence shown here is derived from an EMBL/GenBank/DDBJ whole genome shotgun (WGS) entry which is preliminary data.</text>
</comment>
<organism evidence="9">
    <name type="scientific">Caldilineaceae bacterium SB0664_bin_27</name>
    <dbReference type="NCBI Taxonomy" id="2605260"/>
    <lineage>
        <taxon>Bacteria</taxon>
        <taxon>Bacillati</taxon>
        <taxon>Chloroflexota</taxon>
        <taxon>Caldilineae</taxon>
        <taxon>Caldilineales</taxon>
        <taxon>Caldilineaceae</taxon>
    </lineage>
</organism>
<sequence length="222" mass="25295">MGQLLRTSFARELENLQTDTLMLGSMVIQALKESVEALRTRDMETARRLIKEDEIINKKRFEIEADCLRLIATQQPMAGNLRLIAAVLEISTELERIGDYAKGIGRIILLIGPEALIKPLVDIPRMCEIATTMLQQALDAFLTQDLEAARTIPLRDDEVDALYNQVHRDLIAMILEDPNLIDRTNYLLWAAHNLERAADRVTNICERIIFTVTGEFIEFDMN</sequence>
<dbReference type="GO" id="GO:0006817">
    <property type="term" value="P:phosphate ion transport"/>
    <property type="evidence" value="ECO:0007669"/>
    <property type="project" value="UniProtKB-KW"/>
</dbReference>